<dbReference type="Proteomes" id="UP000186058">
    <property type="component" value="Unassembled WGS sequence"/>
</dbReference>
<proteinExistence type="predicted"/>
<organism evidence="1 2">
    <name type="scientific">Paenibacillus helianthi</name>
    <dbReference type="NCBI Taxonomy" id="1349432"/>
    <lineage>
        <taxon>Bacteria</taxon>
        <taxon>Bacillati</taxon>
        <taxon>Bacillota</taxon>
        <taxon>Bacilli</taxon>
        <taxon>Bacillales</taxon>
        <taxon>Paenibacillaceae</taxon>
        <taxon>Paenibacillus</taxon>
    </lineage>
</organism>
<accession>A0ABX3ENJ2</accession>
<evidence type="ECO:0000313" key="1">
    <source>
        <dbReference type="EMBL" id="OKP86756.1"/>
    </source>
</evidence>
<evidence type="ECO:0008006" key="3">
    <source>
        <dbReference type="Google" id="ProtNLM"/>
    </source>
</evidence>
<sequence length="251" mass="28055">MESCIRRDKKYRSNIRGVLWAVSILWVCSLAGCMYPEKEKAGSSYRGSVMRVQAAVNDYQQKEGLLPILNADEATPRYEKFLIDLEKLQQTGYLDEIPAAAFEKGGSAYFLILNEESDPEVKMMDLVTVQKVNDVQRLINRYKSAHGGSLPAGEEIYPGLFAIDARQAGTDLITLSSIYSGQLLPFFMDKNGTVYVDYGVDILSAIHQNSASPKDHTDLRLQLEQASYYVPVKSLPYFWVGGQPVPQSPLL</sequence>
<dbReference type="EMBL" id="LVWI01000037">
    <property type="protein sequence ID" value="OKP86756.1"/>
    <property type="molecule type" value="Genomic_DNA"/>
</dbReference>
<protein>
    <recommendedName>
        <fullName evidence="3">DUF3939 domain-containing protein</fullName>
    </recommendedName>
</protein>
<evidence type="ECO:0000313" key="2">
    <source>
        <dbReference type="Proteomes" id="UP000186058"/>
    </source>
</evidence>
<comment type="caution">
    <text evidence="1">The sequence shown here is derived from an EMBL/GenBank/DDBJ whole genome shotgun (WGS) entry which is preliminary data.</text>
</comment>
<dbReference type="PROSITE" id="PS51257">
    <property type="entry name" value="PROKAR_LIPOPROTEIN"/>
    <property type="match status" value="1"/>
</dbReference>
<keyword evidence="2" id="KW-1185">Reference proteome</keyword>
<reference evidence="1 2" key="1">
    <citation type="submission" date="2016-03" db="EMBL/GenBank/DDBJ databases">
        <authorList>
            <person name="Sant'Anna F.H."/>
            <person name="Ambrosini A."/>
            <person name="Souza R."/>
            <person name="Bach E."/>
            <person name="Fernandes G."/>
            <person name="Balsanelli E."/>
            <person name="Baura V.A."/>
            <person name="Souza E.M."/>
            <person name="Passaglia L."/>
        </authorList>
    </citation>
    <scope>NUCLEOTIDE SEQUENCE [LARGE SCALE GENOMIC DNA]</scope>
    <source>
        <strain evidence="1 2">P26E</strain>
    </source>
</reference>
<name>A0ABX3ENJ2_9BACL</name>
<gene>
    <name evidence="1" type="ORF">A3844_12175</name>
</gene>